<sequence>MKREKGDTGDIRYMPFPVRLFAPSPGNGTGDGNGALSGKHRDGKRGGLVRFIAGNPPAGGSPAGEDCRVGGTGDGYPVFCGAVAGWAERGVSATAERVTGFVLPASA</sequence>
<evidence type="ECO:0000313" key="2">
    <source>
        <dbReference type="EMBL" id="WAV92088.1"/>
    </source>
</evidence>
<dbReference type="RefSeq" id="WP_269316354.1">
    <property type="nucleotide sequence ID" value="NZ_CP098251.1"/>
</dbReference>
<organism evidence="2">
    <name type="scientific">Oxalobacter aliiformigenes</name>
    <dbReference type="NCBI Taxonomy" id="2946593"/>
    <lineage>
        <taxon>Bacteria</taxon>
        <taxon>Pseudomonadati</taxon>
        <taxon>Pseudomonadota</taxon>
        <taxon>Betaproteobacteria</taxon>
        <taxon>Burkholderiales</taxon>
        <taxon>Oxalobacteraceae</taxon>
        <taxon>Oxalobacter</taxon>
    </lineage>
</organism>
<gene>
    <name evidence="2" type="ORF">NB646_05055</name>
</gene>
<reference evidence="2" key="1">
    <citation type="journal article" date="2022" name="Front. Microbiol.">
        <title>New perspectives on an old grouping: The genomic and phenotypic variability of Oxalobacter formigenes and the implications for calcium oxalate stone prevention.</title>
        <authorList>
            <person name="Chmiel J.A."/>
            <person name="Carr C."/>
            <person name="Stuivenberg G.A."/>
            <person name="Venema R."/>
            <person name="Chanyi R.M."/>
            <person name="Al K.F."/>
            <person name="Giguere D."/>
            <person name="Say H."/>
            <person name="Akouris P.P."/>
            <person name="Dominguez Romero S.A."/>
            <person name="Kwong A."/>
            <person name="Tai V."/>
            <person name="Koval S.F."/>
            <person name="Razvi H."/>
            <person name="Bjazevic J."/>
            <person name="Burton J.P."/>
        </authorList>
    </citation>
    <scope>NUCLEOTIDE SEQUENCE</scope>
    <source>
        <strain evidence="2">OxK</strain>
    </source>
</reference>
<accession>A0A9E9LDF4</accession>
<feature type="region of interest" description="Disordered" evidence="1">
    <location>
        <begin position="17"/>
        <end position="66"/>
    </location>
</feature>
<name>A0A9E9LDF4_9BURK</name>
<dbReference type="EMBL" id="CP098251">
    <property type="protein sequence ID" value="WAV92088.1"/>
    <property type="molecule type" value="Genomic_DNA"/>
</dbReference>
<feature type="compositionally biased region" description="Low complexity" evidence="1">
    <location>
        <begin position="53"/>
        <end position="64"/>
    </location>
</feature>
<evidence type="ECO:0000256" key="1">
    <source>
        <dbReference type="SAM" id="MobiDB-lite"/>
    </source>
</evidence>
<proteinExistence type="predicted"/>
<dbReference type="Proteomes" id="UP001164819">
    <property type="component" value="Chromosome"/>
</dbReference>
<dbReference type="AlphaFoldDB" id="A0A9E9LDF4"/>
<protein>
    <submittedName>
        <fullName evidence="2">Uncharacterized protein</fullName>
    </submittedName>
</protein>